<keyword evidence="1" id="KW-0472">Membrane</keyword>
<feature type="transmembrane region" description="Helical" evidence="1">
    <location>
        <begin position="161"/>
        <end position="187"/>
    </location>
</feature>
<keyword evidence="1" id="KW-1133">Transmembrane helix</keyword>
<feature type="transmembrane region" description="Helical" evidence="1">
    <location>
        <begin position="475"/>
        <end position="493"/>
    </location>
</feature>
<feature type="transmembrane region" description="Helical" evidence="1">
    <location>
        <begin position="400"/>
        <end position="419"/>
    </location>
</feature>
<feature type="transmembrane region" description="Helical" evidence="1">
    <location>
        <begin position="514"/>
        <end position="532"/>
    </location>
</feature>
<feature type="transmembrane region" description="Helical" evidence="1">
    <location>
        <begin position="291"/>
        <end position="312"/>
    </location>
</feature>
<dbReference type="AlphaFoldDB" id="F8TTL5"/>
<feature type="transmembrane region" description="Helical" evidence="1">
    <location>
        <begin position="199"/>
        <end position="224"/>
    </location>
</feature>
<dbReference type="EMBL" id="JF342592">
    <property type="protein sequence ID" value="AEH26526.1"/>
    <property type="molecule type" value="Genomic_DNA"/>
</dbReference>
<name>F8TTL5_9BACT</name>
<protein>
    <submittedName>
        <fullName evidence="2">Uncharacterized protein</fullName>
    </submittedName>
</protein>
<evidence type="ECO:0000256" key="1">
    <source>
        <dbReference type="SAM" id="Phobius"/>
    </source>
</evidence>
<organism evidence="2">
    <name type="scientific">uncultured Acidobacteria bacterium A12</name>
    <dbReference type="NCBI Taxonomy" id="1036855"/>
    <lineage>
        <taxon>Bacteria</taxon>
        <taxon>Pseudomonadati</taxon>
        <taxon>Acidobacteriota</taxon>
        <taxon>environmental samples</taxon>
    </lineage>
</organism>
<accession>F8TTL5</accession>
<reference evidence="2" key="1">
    <citation type="journal article" date="2011" name="FEMS Microbiol. Ecol.">
        <title>Polyketide synthase pathways identified from a metagenomic library are derived from soil Acidobacteria.</title>
        <authorList>
            <person name="Parsley L.C."/>
            <person name="Linneman J."/>
            <person name="Goode A.M."/>
            <person name="Becklund K."/>
            <person name="George I."/>
            <person name="Goodman R.M."/>
            <person name="Lopanik N.B."/>
            <person name="Liles M.R."/>
        </authorList>
    </citation>
    <scope>NUCLEOTIDE SEQUENCE</scope>
</reference>
<evidence type="ECO:0000313" key="2">
    <source>
        <dbReference type="EMBL" id="AEH26526.1"/>
    </source>
</evidence>
<proteinExistence type="predicted"/>
<feature type="transmembrane region" description="Helical" evidence="1">
    <location>
        <begin position="78"/>
        <end position="101"/>
    </location>
</feature>
<feature type="transmembrane region" description="Helical" evidence="1">
    <location>
        <begin position="368"/>
        <end position="388"/>
    </location>
</feature>
<feature type="transmembrane region" description="Helical" evidence="1">
    <location>
        <begin position="440"/>
        <end position="463"/>
    </location>
</feature>
<feature type="transmembrane region" description="Helical" evidence="1">
    <location>
        <begin position="36"/>
        <end position="58"/>
    </location>
</feature>
<sequence>MDDARLRTPYVLLTRLFLRQFLENDLISPEADRTQLLAVVGALSMSLTLFISAMMSAGYIGPLMTPGMAAVLSLDDKFFYLSLAMVFTALVAASQWDVLAIDPRDAAILEPLPVKAGTIRRAKVSAIAILGGAVACSLNAFPSLVFPWMLVFNFRQMSGFALVGLVVVHALVTVAAAAFGYLVVIALRETLVAVLGRRGFTVASPWAQGTLIVLLGSAVLLIPVAADRIGQRGFEGWRAMSPPMWFLGAYEVAVGHVIADLPRTEMRPRQAATDLAMTELYRDRRREFPAIARRAAAAISVVFLVAAAAYLWNARRVTALAPSAPPSSRRGWPLGARLATAWLVRDSAARAGFYFTLAAMFRSNNHRLTLVCAAAAGFAMALVAVSNANAHEGAGPSARLLVMQPLLYGALLVGFRHVIRVPAELRANWGFQLAWRDRTRAFVAGVRRAALIGLVLPAVAILLPFDMFVMGPPLALVHAGLGLAGGIVLLEALMVNYDKVPFTCTYLPSENMKALAPIYAIAFVIGAVNFAGMQNSALQSGNPTWVLATLAATWVILRVMSVKRGRLPSVEFDEAPATYQQLGLNS</sequence>
<feature type="transmembrane region" description="Helical" evidence="1">
    <location>
        <begin position="122"/>
        <end position="141"/>
    </location>
</feature>
<feature type="transmembrane region" description="Helical" evidence="1">
    <location>
        <begin position="544"/>
        <end position="560"/>
    </location>
</feature>
<keyword evidence="1" id="KW-0812">Transmembrane</keyword>